<keyword evidence="7" id="KW-1185">Reference proteome</keyword>
<dbReference type="GO" id="GO:0000906">
    <property type="term" value="F:6,7-dimethyl-8-ribityllumazine synthase activity"/>
    <property type="evidence" value="ECO:0007669"/>
    <property type="project" value="UniProtKB-EC"/>
</dbReference>
<organism evidence="6 7">
    <name type="scientific">Coemansia interrupta</name>
    <dbReference type="NCBI Taxonomy" id="1126814"/>
    <lineage>
        <taxon>Eukaryota</taxon>
        <taxon>Fungi</taxon>
        <taxon>Fungi incertae sedis</taxon>
        <taxon>Zoopagomycota</taxon>
        <taxon>Kickxellomycotina</taxon>
        <taxon>Kickxellomycetes</taxon>
        <taxon>Kickxellales</taxon>
        <taxon>Kickxellaceae</taxon>
        <taxon>Coemansia</taxon>
    </lineage>
</organism>
<dbReference type="EC" id="2.5.1.78" evidence="4"/>
<dbReference type="OrthoDB" id="5513487at2759"/>
<dbReference type="SUPFAM" id="SSF52121">
    <property type="entry name" value="Lumazine synthase"/>
    <property type="match status" value="1"/>
</dbReference>
<name>A0A9W8HJ44_9FUNG</name>
<dbReference type="Pfam" id="PF00885">
    <property type="entry name" value="DMRL_synthase"/>
    <property type="match status" value="1"/>
</dbReference>
<comment type="caution">
    <text evidence="6">The sequence shown here is derived from an EMBL/GenBank/DDBJ whole genome shotgun (WGS) entry which is preliminary data.</text>
</comment>
<dbReference type="InterPro" id="IPR002180">
    <property type="entry name" value="LS/RS"/>
</dbReference>
<feature type="compositionally biased region" description="Polar residues" evidence="5">
    <location>
        <begin position="1"/>
        <end position="13"/>
    </location>
</feature>
<comment type="similarity">
    <text evidence="1 4">Belongs to the DMRL synthase family.</text>
</comment>
<keyword evidence="2 4" id="KW-0686">Riboflavin biosynthesis</keyword>
<dbReference type="InterPro" id="IPR036467">
    <property type="entry name" value="LS/RS_sf"/>
</dbReference>
<dbReference type="Proteomes" id="UP001140172">
    <property type="component" value="Unassembled WGS sequence"/>
</dbReference>
<dbReference type="AlphaFoldDB" id="A0A9W8HJ44"/>
<proteinExistence type="inferred from homology"/>
<evidence type="ECO:0000256" key="2">
    <source>
        <dbReference type="ARBA" id="ARBA00022619"/>
    </source>
</evidence>
<gene>
    <name evidence="6" type="ORF">GGI15_002883</name>
</gene>
<accession>A0A9W8HJ44</accession>
<dbReference type="GO" id="GO:0009349">
    <property type="term" value="C:riboflavin synthase complex"/>
    <property type="evidence" value="ECO:0007669"/>
    <property type="project" value="UniProtKB-UniRule"/>
</dbReference>
<comment type="function">
    <text evidence="4">Catalyzes the formation of 6,7-dimethyl-8-ribityllumazine by condensation of 5-amino-6-(D-ribitylamino)uracil with 3,4-dihydroxy-2-butanone 4-phosphate. This is the penultimate step in the biosynthesis of riboflavin.</text>
</comment>
<protein>
    <recommendedName>
        <fullName evidence="4">6,7-dimethyl-8-ribityllumazine synthase</fullName>
        <shortName evidence="4">DMRL synthase</shortName>
        <ecNumber evidence="4">2.5.1.78</ecNumber>
    </recommendedName>
</protein>
<evidence type="ECO:0000256" key="4">
    <source>
        <dbReference type="RuleBase" id="RU003795"/>
    </source>
</evidence>
<dbReference type="GO" id="GO:0009231">
    <property type="term" value="P:riboflavin biosynthetic process"/>
    <property type="evidence" value="ECO:0007669"/>
    <property type="project" value="UniProtKB-KW"/>
</dbReference>
<dbReference type="EMBL" id="JANBUM010000172">
    <property type="protein sequence ID" value="KAJ2782546.1"/>
    <property type="molecule type" value="Genomic_DNA"/>
</dbReference>
<evidence type="ECO:0000256" key="1">
    <source>
        <dbReference type="ARBA" id="ARBA00007424"/>
    </source>
</evidence>
<evidence type="ECO:0000313" key="6">
    <source>
        <dbReference type="EMBL" id="KAJ2782546.1"/>
    </source>
</evidence>
<evidence type="ECO:0000256" key="3">
    <source>
        <dbReference type="ARBA" id="ARBA00022679"/>
    </source>
</evidence>
<comment type="pathway">
    <text evidence="4">Cofactor biosynthesis; riboflavin biosynthesis; riboflavin from 2-hydroxy-3-oxobutyl phosphate and 5-amino-6-(D-ribitylamino)uracil: step 1/2.</text>
</comment>
<evidence type="ECO:0000313" key="7">
    <source>
        <dbReference type="Proteomes" id="UP001140172"/>
    </source>
</evidence>
<comment type="catalytic activity">
    <reaction evidence="4">
        <text>(2S)-2-hydroxy-3-oxobutyl phosphate + 5-amino-6-(D-ribitylamino)uracil = 6,7-dimethyl-8-(1-D-ribityl)lumazine + phosphate + 2 H2O + H(+)</text>
        <dbReference type="Rhea" id="RHEA:26152"/>
        <dbReference type="ChEBI" id="CHEBI:15377"/>
        <dbReference type="ChEBI" id="CHEBI:15378"/>
        <dbReference type="ChEBI" id="CHEBI:15934"/>
        <dbReference type="ChEBI" id="CHEBI:43474"/>
        <dbReference type="ChEBI" id="CHEBI:58201"/>
        <dbReference type="ChEBI" id="CHEBI:58830"/>
        <dbReference type="EC" id="2.5.1.78"/>
    </reaction>
</comment>
<evidence type="ECO:0000256" key="5">
    <source>
        <dbReference type="SAM" id="MobiDB-lite"/>
    </source>
</evidence>
<feature type="region of interest" description="Disordered" evidence="5">
    <location>
        <begin position="1"/>
        <end position="28"/>
    </location>
</feature>
<dbReference type="Gene3D" id="3.40.50.960">
    <property type="entry name" value="Lumazine/riboflavin synthase"/>
    <property type="match status" value="1"/>
</dbReference>
<reference evidence="6" key="1">
    <citation type="submission" date="2022-07" db="EMBL/GenBank/DDBJ databases">
        <title>Phylogenomic reconstructions and comparative analyses of Kickxellomycotina fungi.</title>
        <authorList>
            <person name="Reynolds N.K."/>
            <person name="Stajich J.E."/>
            <person name="Barry K."/>
            <person name="Grigoriev I.V."/>
            <person name="Crous P."/>
            <person name="Smith M.E."/>
        </authorList>
    </citation>
    <scope>NUCLEOTIDE SEQUENCE</scope>
    <source>
        <strain evidence="6">BCRC 34489</strain>
    </source>
</reference>
<sequence>MTNELYTLPSAPSSGRRDKARLHRREVERPRWTNPPRIGLVYSAENWALIEPLVNELRYELTDNYHFSPVNIRITQVESVHEIPLFISHSHQRSDIVFALGVVLKSSCVYEQRLIDQLTQRIAAITVPGRLPVFDCIMVRDDEMHARKNVEADSIEIVGSWARRAIDTYAMLSKPAA</sequence>
<keyword evidence="3 4" id="KW-0808">Transferase</keyword>